<dbReference type="AlphaFoldDB" id="A0A5J5KU59"/>
<feature type="domain" description="GFO/IDH/MocA-like oxidoreductase" evidence="4">
    <location>
        <begin position="179"/>
        <end position="323"/>
    </location>
</feature>
<dbReference type="Gene3D" id="3.30.360.10">
    <property type="entry name" value="Dihydrodipicolinate Reductase, domain 2"/>
    <property type="match status" value="1"/>
</dbReference>
<accession>A0A5J5KU59</accession>
<reference evidence="5 6" key="1">
    <citation type="submission" date="2019-05" db="EMBL/GenBank/DDBJ databases">
        <title>Kocuria coralli sp. nov., a novel actinobacterium isolated from coral reef seawater.</title>
        <authorList>
            <person name="Li J."/>
        </authorList>
    </citation>
    <scope>NUCLEOTIDE SEQUENCE [LARGE SCALE GENOMIC DNA]</scope>
    <source>
        <strain evidence="5 6">SCSIO 13007</strain>
    </source>
</reference>
<dbReference type="SUPFAM" id="SSF51735">
    <property type="entry name" value="NAD(P)-binding Rossmann-fold domains"/>
    <property type="match status" value="1"/>
</dbReference>
<dbReference type="InterPro" id="IPR050463">
    <property type="entry name" value="Gfo/Idh/MocA_oxidrdct_glycsds"/>
</dbReference>
<feature type="domain" description="Gfo/Idh/MocA-like oxidoreductase N-terminal" evidence="3">
    <location>
        <begin position="43"/>
        <end position="168"/>
    </location>
</feature>
<dbReference type="Proteomes" id="UP000325957">
    <property type="component" value="Unassembled WGS sequence"/>
</dbReference>
<dbReference type="InterPro" id="IPR036291">
    <property type="entry name" value="NAD(P)-bd_dom_sf"/>
</dbReference>
<keyword evidence="6" id="KW-1185">Reference proteome</keyword>
<keyword evidence="2" id="KW-0520">NAD</keyword>
<dbReference type="SUPFAM" id="SSF55347">
    <property type="entry name" value="Glyceraldehyde-3-phosphate dehydrogenase-like, C-terminal domain"/>
    <property type="match status" value="1"/>
</dbReference>
<dbReference type="EMBL" id="SZWF01000030">
    <property type="protein sequence ID" value="KAA9393062.1"/>
    <property type="molecule type" value="Genomic_DNA"/>
</dbReference>
<dbReference type="Pfam" id="PF01408">
    <property type="entry name" value="GFO_IDH_MocA"/>
    <property type="match status" value="1"/>
</dbReference>
<evidence type="ECO:0000256" key="1">
    <source>
        <dbReference type="ARBA" id="ARBA00023002"/>
    </source>
</evidence>
<evidence type="ECO:0000259" key="4">
    <source>
        <dbReference type="Pfam" id="PF22725"/>
    </source>
</evidence>
<dbReference type="OrthoDB" id="9792085at2"/>
<dbReference type="InterPro" id="IPR000683">
    <property type="entry name" value="Gfo/Idh/MocA-like_OxRdtase_N"/>
</dbReference>
<proteinExistence type="predicted"/>
<dbReference type="PANTHER" id="PTHR43818:SF11">
    <property type="entry name" value="BCDNA.GH03377"/>
    <property type="match status" value="1"/>
</dbReference>
<evidence type="ECO:0000313" key="5">
    <source>
        <dbReference type="EMBL" id="KAA9393062.1"/>
    </source>
</evidence>
<dbReference type="PANTHER" id="PTHR43818">
    <property type="entry name" value="BCDNA.GH03377"/>
    <property type="match status" value="1"/>
</dbReference>
<sequence>MIPADSATPAPASTGVDSAFPPCFDRATWSAPRKLIEEDHVTIGVAVIGAGMAGKAHIAAYRVAPTLYESTLPDLRYVAIGDINAELGAATAKRYGYERSVTDWREIAEDPSIDVVSVVIANSLHLEVVKGLLEAGKHVLCEKPLSDTLESAREMARLADEASSIARIGLTFRRQPGLAAIRQWIDDGTLGKVLHYSGRYWCDYGCNPQGPMSWRYRGPMGSGALADVGSHLTYLSEFLCGDMRSVAGGTLGTAITERPLPLGAVVGHGLAAVSDDYEPVTNDDYASYTAQFDDCMGTLEVSRVAAGYPNALNIEVFCENGAASFHQDTPSQVRLYRHDDMPGKNGYRTVNLGSDHPYIAGGLPMDVSGVGFGQNEGFAFQARAFLEEVAGIDEEHSLPRNASFDEGVHNMEILAAVAESAADEGKKVTL</sequence>
<organism evidence="5 6">
    <name type="scientific">Kocuria coralli</name>
    <dbReference type="NCBI Taxonomy" id="1461025"/>
    <lineage>
        <taxon>Bacteria</taxon>
        <taxon>Bacillati</taxon>
        <taxon>Actinomycetota</taxon>
        <taxon>Actinomycetes</taxon>
        <taxon>Micrococcales</taxon>
        <taxon>Micrococcaceae</taxon>
        <taxon>Kocuria</taxon>
    </lineage>
</organism>
<comment type="caution">
    <text evidence="5">The sequence shown here is derived from an EMBL/GenBank/DDBJ whole genome shotgun (WGS) entry which is preliminary data.</text>
</comment>
<name>A0A5J5KU59_9MICC</name>
<keyword evidence="1" id="KW-0560">Oxidoreductase</keyword>
<protein>
    <submittedName>
        <fullName evidence="5">Gfo/Idh/MocA family oxidoreductase</fullName>
    </submittedName>
</protein>
<evidence type="ECO:0000256" key="2">
    <source>
        <dbReference type="ARBA" id="ARBA00023027"/>
    </source>
</evidence>
<dbReference type="GO" id="GO:0016491">
    <property type="term" value="F:oxidoreductase activity"/>
    <property type="evidence" value="ECO:0007669"/>
    <property type="project" value="UniProtKB-KW"/>
</dbReference>
<dbReference type="GO" id="GO:0000166">
    <property type="term" value="F:nucleotide binding"/>
    <property type="evidence" value="ECO:0007669"/>
    <property type="project" value="InterPro"/>
</dbReference>
<evidence type="ECO:0000259" key="3">
    <source>
        <dbReference type="Pfam" id="PF01408"/>
    </source>
</evidence>
<dbReference type="InterPro" id="IPR055170">
    <property type="entry name" value="GFO_IDH_MocA-like_dom"/>
</dbReference>
<dbReference type="Pfam" id="PF22725">
    <property type="entry name" value="GFO_IDH_MocA_C3"/>
    <property type="match status" value="1"/>
</dbReference>
<dbReference type="Gene3D" id="3.40.50.720">
    <property type="entry name" value="NAD(P)-binding Rossmann-like Domain"/>
    <property type="match status" value="1"/>
</dbReference>
<evidence type="ECO:0000313" key="6">
    <source>
        <dbReference type="Proteomes" id="UP000325957"/>
    </source>
</evidence>
<gene>
    <name evidence="5" type="ORF">FCK90_14140</name>
</gene>